<evidence type="ECO:0000313" key="2">
    <source>
        <dbReference type="EMBL" id="ARN76684.1"/>
    </source>
</evidence>
<keyword evidence="1" id="KW-0472">Membrane</keyword>
<keyword evidence="3" id="KW-1185">Reference proteome</keyword>
<reference evidence="2 3" key="1">
    <citation type="submission" date="2016-11" db="EMBL/GenBank/DDBJ databases">
        <title>Trade-off between light-utilization and light-protection in marine flavobacteria.</title>
        <authorList>
            <person name="Kumagai Y."/>
        </authorList>
    </citation>
    <scope>NUCLEOTIDE SEQUENCE [LARGE SCALE GENOMIC DNA]</scope>
    <source>
        <strain evidence="2 3">JCM 13191</strain>
    </source>
</reference>
<name>A0A1W6MGF2_9FLAO</name>
<dbReference type="Proteomes" id="UP000193431">
    <property type="component" value="Chromosome"/>
</dbReference>
<organism evidence="2 3">
    <name type="scientific">Nonlabens spongiae</name>
    <dbReference type="NCBI Taxonomy" id="331648"/>
    <lineage>
        <taxon>Bacteria</taxon>
        <taxon>Pseudomonadati</taxon>
        <taxon>Bacteroidota</taxon>
        <taxon>Flavobacteriia</taxon>
        <taxon>Flavobacteriales</taxon>
        <taxon>Flavobacteriaceae</taxon>
        <taxon>Nonlabens</taxon>
    </lineage>
</organism>
<dbReference type="RefSeq" id="WP_085765483.1">
    <property type="nucleotide sequence ID" value="NZ_CP019344.1"/>
</dbReference>
<dbReference type="EMBL" id="CP019344">
    <property type="protein sequence ID" value="ARN76684.1"/>
    <property type="molecule type" value="Genomic_DNA"/>
</dbReference>
<keyword evidence="1" id="KW-1133">Transmembrane helix</keyword>
<dbReference type="STRING" id="331648.BST97_00950"/>
<sequence>MKRLYFINDWFARQPGYVRYPLIIVLGSSYVLFTNGLDWIFGESQLNVIISIITYLCLVGWIIFQSQVKNAFIYTQGDIFGIRIDGNRVDFQATHISEVSLDDNHLLKIRRINRIDSFDLSPFREKDRDKLMKYLKEFLSDEVELHSNSIPTV</sequence>
<keyword evidence="1" id="KW-0812">Transmembrane</keyword>
<feature type="transmembrane region" description="Helical" evidence="1">
    <location>
        <begin position="46"/>
        <end position="64"/>
    </location>
</feature>
<feature type="transmembrane region" description="Helical" evidence="1">
    <location>
        <begin position="20"/>
        <end position="40"/>
    </location>
</feature>
<dbReference type="OrthoDB" id="1144838at2"/>
<evidence type="ECO:0000256" key="1">
    <source>
        <dbReference type="SAM" id="Phobius"/>
    </source>
</evidence>
<dbReference type="AlphaFoldDB" id="A0A1W6MGF2"/>
<gene>
    <name evidence="2" type="ORF">BST97_00950</name>
</gene>
<evidence type="ECO:0000313" key="3">
    <source>
        <dbReference type="Proteomes" id="UP000193431"/>
    </source>
</evidence>
<protein>
    <submittedName>
        <fullName evidence="2">Uncharacterized protein</fullName>
    </submittedName>
</protein>
<proteinExistence type="predicted"/>
<accession>A0A1W6MGF2</accession>